<keyword evidence="5" id="KW-1185">Reference proteome</keyword>
<dbReference type="PANTHER" id="PTHR43201:SF5">
    <property type="entry name" value="MEDIUM-CHAIN ACYL-COA LIGASE ACSF2, MITOCHONDRIAL"/>
    <property type="match status" value="1"/>
</dbReference>
<dbReference type="RefSeq" id="WP_253064034.1">
    <property type="nucleotide sequence ID" value="NZ_JAMXWM010000026.1"/>
</dbReference>
<dbReference type="Gene3D" id="3.40.50.12780">
    <property type="entry name" value="N-terminal domain of ligase-like"/>
    <property type="match status" value="1"/>
</dbReference>
<reference evidence="5" key="1">
    <citation type="journal article" date="2019" name="Int. J. Syst. Evol. Microbiol.">
        <title>The Global Catalogue of Microorganisms (GCM) 10K type strain sequencing project: providing services to taxonomists for standard genome sequencing and annotation.</title>
        <authorList>
            <consortium name="The Broad Institute Genomics Platform"/>
            <consortium name="The Broad Institute Genome Sequencing Center for Infectious Disease"/>
            <person name="Wu L."/>
            <person name="Ma J."/>
        </authorList>
    </citation>
    <scope>NUCLEOTIDE SEQUENCE [LARGE SCALE GENOMIC DNA]</scope>
    <source>
        <strain evidence="5">TISTR 2466</strain>
    </source>
</reference>
<dbReference type="SUPFAM" id="SSF56801">
    <property type="entry name" value="Acetyl-CoA synthetase-like"/>
    <property type="match status" value="1"/>
</dbReference>
<keyword evidence="2" id="KW-0436">Ligase</keyword>
<dbReference type="Proteomes" id="UP001597399">
    <property type="component" value="Unassembled WGS sequence"/>
</dbReference>
<proteinExistence type="inferred from homology"/>
<evidence type="ECO:0000313" key="5">
    <source>
        <dbReference type="Proteomes" id="UP001597399"/>
    </source>
</evidence>
<evidence type="ECO:0000256" key="1">
    <source>
        <dbReference type="ARBA" id="ARBA00006432"/>
    </source>
</evidence>
<comment type="caution">
    <text evidence="4">The sequence shown here is derived from an EMBL/GenBank/DDBJ whole genome shotgun (WGS) entry which is preliminary data.</text>
</comment>
<accession>A0ABW5S1M2</accession>
<evidence type="ECO:0000256" key="2">
    <source>
        <dbReference type="ARBA" id="ARBA00022598"/>
    </source>
</evidence>
<gene>
    <name evidence="4" type="ORF">ACFSUE_05290</name>
</gene>
<evidence type="ECO:0000313" key="4">
    <source>
        <dbReference type="EMBL" id="MFD2693047.1"/>
    </source>
</evidence>
<comment type="similarity">
    <text evidence="1">Belongs to the ATP-dependent AMP-binding enzyme family.</text>
</comment>
<dbReference type="InterPro" id="IPR000873">
    <property type="entry name" value="AMP-dep_synth/lig_dom"/>
</dbReference>
<dbReference type="Pfam" id="PF00501">
    <property type="entry name" value="AMP-binding"/>
    <property type="match status" value="1"/>
</dbReference>
<dbReference type="PANTHER" id="PTHR43201">
    <property type="entry name" value="ACYL-COA SYNTHETASE"/>
    <property type="match status" value="1"/>
</dbReference>
<dbReference type="EMBL" id="JBHUMQ010000014">
    <property type="protein sequence ID" value="MFD2693047.1"/>
    <property type="molecule type" value="Genomic_DNA"/>
</dbReference>
<organism evidence="4 5">
    <name type="scientific">Sporolactobacillus shoreicorticis</name>
    <dbReference type="NCBI Taxonomy" id="1923877"/>
    <lineage>
        <taxon>Bacteria</taxon>
        <taxon>Bacillati</taxon>
        <taxon>Bacillota</taxon>
        <taxon>Bacilli</taxon>
        <taxon>Bacillales</taxon>
        <taxon>Sporolactobacillaceae</taxon>
        <taxon>Sporolactobacillus</taxon>
    </lineage>
</organism>
<protein>
    <submittedName>
        <fullName evidence="4">AMP-binding protein</fullName>
    </submittedName>
</protein>
<name>A0ABW5S1M2_9BACL</name>
<dbReference type="InterPro" id="IPR042099">
    <property type="entry name" value="ANL_N_sf"/>
</dbReference>
<sequence length="391" mass="44641">MLYETLVKNVREKGDCLALIYNHIKVTNYGLFQNVLYTSTFLSKHSVNRKRVALCMHNSLELIINLLALSKNNCLILLLNPANIKSLKDKIKVSEVDVTLVEDYLFRDFENMLYDNKIHVLTRSQLPKYSNLNDNFDLNVLNVNEEKRINNYELMQTSTGTTGRAKIAFKTSENLLLDAQNIVTLYSYKTNEIVYCPVPITHGYGLTMGLTACLFSGATLLIQRFFDYKSFSLISDAYKPSLFVGIPAVYKMINDHSDKHINTSSYRTFLCSGDPLNSEIGLEFYECTGKWLSQIYGMMEASLISANVCPTSSNFMSVGRPPDGTKIKIKDELIFIRSKTISDKYKTREGEKEINLINGYFCTNDRGYFDKNNYLFIKGRSGYENNSRKAL</sequence>
<evidence type="ECO:0000259" key="3">
    <source>
        <dbReference type="Pfam" id="PF00501"/>
    </source>
</evidence>
<feature type="domain" description="AMP-dependent synthetase/ligase" evidence="3">
    <location>
        <begin position="8"/>
        <end position="332"/>
    </location>
</feature>